<evidence type="ECO:0000256" key="4">
    <source>
        <dbReference type="ARBA" id="ARBA00021870"/>
    </source>
</evidence>
<evidence type="ECO:0000313" key="14">
    <source>
        <dbReference type="Proteomes" id="UP000320672"/>
    </source>
</evidence>
<protein>
    <recommendedName>
        <fullName evidence="4">Flagellar motor switch protein FliG</fullName>
    </recommendedName>
</protein>
<dbReference type="InterPro" id="IPR000090">
    <property type="entry name" value="Flg_Motor_Flig"/>
</dbReference>
<dbReference type="InterPro" id="IPR032779">
    <property type="entry name" value="FliG_M"/>
</dbReference>
<feature type="compositionally biased region" description="Low complexity" evidence="10">
    <location>
        <begin position="82"/>
        <end position="116"/>
    </location>
</feature>
<dbReference type="GO" id="GO:0003774">
    <property type="term" value="F:cytoskeletal motor activity"/>
    <property type="evidence" value="ECO:0007669"/>
    <property type="project" value="InterPro"/>
</dbReference>
<sequence length="385" mass="41320">MRQTEWSPTMSLTTIDSPAALRRAAILLTTLDDSITRRLLLGMPPLNRARLRRAMVDLTDVDPMERSHAMREFLQGVQSLQSTAASPASSAPTGPSSAGTYPPTGGRPSGTPSESPAETPLSFLETVPDPVLLRAIEEEHPQTIAIVLASLQPKQAARLLPRMSETTRNAAMHRLAKLDQFPPDALDSIGEHLKQLVANASPYAGDATGSRCLSAILDQVPGDVRQGLAAVVGWENRPVASPDLGVVDDFHAGASLSPEPRPLRVAAETVAEPEESLPIDMAWLDSQLQRKAPVELRDALSRLDGQEALLAVCGLPGRVADQVLGTLPRKQARLIRQQLKSFGSVTLKEIDTAKTHLGEQLGIAMQSPQVRNPRQPVDRPLAAAA</sequence>
<keyword evidence="7" id="KW-0283">Flagellar rotation</keyword>
<name>A0A517MKQ5_9BACT</name>
<keyword evidence="5" id="KW-1003">Cell membrane</keyword>
<dbReference type="KEGG" id="rml:FF011L_42570"/>
<evidence type="ECO:0000256" key="5">
    <source>
        <dbReference type="ARBA" id="ARBA00022475"/>
    </source>
</evidence>
<evidence type="ECO:0000313" key="13">
    <source>
        <dbReference type="EMBL" id="QDS95461.1"/>
    </source>
</evidence>
<feature type="domain" description="Flagellar motor switch protein FliG N-terminal" evidence="12">
    <location>
        <begin position="21"/>
        <end position="83"/>
    </location>
</feature>
<gene>
    <name evidence="13" type="primary">fliG_2</name>
    <name evidence="13" type="ORF">FF011L_42570</name>
</gene>
<evidence type="ECO:0000256" key="6">
    <source>
        <dbReference type="ARBA" id="ARBA00022500"/>
    </source>
</evidence>
<evidence type="ECO:0000256" key="3">
    <source>
        <dbReference type="ARBA" id="ARBA00010299"/>
    </source>
</evidence>
<dbReference type="PRINTS" id="PR00954">
    <property type="entry name" value="FLGMOTORFLIG"/>
</dbReference>
<dbReference type="InterPro" id="IPR011002">
    <property type="entry name" value="FliG_a-hlx"/>
</dbReference>
<evidence type="ECO:0000259" key="12">
    <source>
        <dbReference type="Pfam" id="PF14842"/>
    </source>
</evidence>
<dbReference type="EMBL" id="CP036262">
    <property type="protein sequence ID" value="QDS95461.1"/>
    <property type="molecule type" value="Genomic_DNA"/>
</dbReference>
<keyword evidence="13" id="KW-0966">Cell projection</keyword>
<dbReference type="GO" id="GO:0006935">
    <property type="term" value="P:chemotaxis"/>
    <property type="evidence" value="ECO:0007669"/>
    <property type="project" value="UniProtKB-KW"/>
</dbReference>
<dbReference type="GO" id="GO:0005886">
    <property type="term" value="C:plasma membrane"/>
    <property type="evidence" value="ECO:0007669"/>
    <property type="project" value="UniProtKB-SubCell"/>
</dbReference>
<comment type="similarity">
    <text evidence="3">Belongs to the FliG family.</text>
</comment>
<keyword evidence="8" id="KW-0472">Membrane</keyword>
<dbReference type="Gene3D" id="1.10.220.30">
    <property type="match status" value="3"/>
</dbReference>
<evidence type="ECO:0000256" key="2">
    <source>
        <dbReference type="ARBA" id="ARBA00004413"/>
    </source>
</evidence>
<evidence type="ECO:0000256" key="10">
    <source>
        <dbReference type="SAM" id="MobiDB-lite"/>
    </source>
</evidence>
<organism evidence="13 14">
    <name type="scientific">Roseimaritima multifibrata</name>
    <dbReference type="NCBI Taxonomy" id="1930274"/>
    <lineage>
        <taxon>Bacteria</taxon>
        <taxon>Pseudomonadati</taxon>
        <taxon>Planctomycetota</taxon>
        <taxon>Planctomycetia</taxon>
        <taxon>Pirellulales</taxon>
        <taxon>Pirellulaceae</taxon>
        <taxon>Roseimaritima</taxon>
    </lineage>
</organism>
<dbReference type="SUPFAM" id="SSF48029">
    <property type="entry name" value="FliG"/>
    <property type="match status" value="2"/>
</dbReference>
<keyword evidence="13" id="KW-0969">Cilium</keyword>
<dbReference type="PANTHER" id="PTHR30534">
    <property type="entry name" value="FLAGELLAR MOTOR SWITCH PROTEIN FLIG"/>
    <property type="match status" value="1"/>
</dbReference>
<keyword evidence="14" id="KW-1185">Reference proteome</keyword>
<feature type="region of interest" description="Disordered" evidence="10">
    <location>
        <begin position="79"/>
        <end position="121"/>
    </location>
</feature>
<dbReference type="PANTHER" id="PTHR30534:SF0">
    <property type="entry name" value="FLAGELLAR MOTOR SWITCH PROTEIN FLIG"/>
    <property type="match status" value="1"/>
</dbReference>
<evidence type="ECO:0000256" key="8">
    <source>
        <dbReference type="ARBA" id="ARBA00023136"/>
    </source>
</evidence>
<comment type="subcellular location">
    <subcellularLocation>
        <location evidence="1">Bacterial flagellum basal body</location>
    </subcellularLocation>
    <subcellularLocation>
        <location evidence="2">Cell membrane</location>
        <topology evidence="2">Peripheral membrane protein</topology>
        <orientation evidence="2">Cytoplasmic side</orientation>
    </subcellularLocation>
</comment>
<dbReference type="GO" id="GO:0071973">
    <property type="term" value="P:bacterial-type flagellum-dependent cell motility"/>
    <property type="evidence" value="ECO:0007669"/>
    <property type="project" value="InterPro"/>
</dbReference>
<dbReference type="GO" id="GO:0009425">
    <property type="term" value="C:bacterial-type flagellum basal body"/>
    <property type="evidence" value="ECO:0007669"/>
    <property type="project" value="UniProtKB-SubCell"/>
</dbReference>
<keyword evidence="13" id="KW-0282">Flagellum</keyword>
<dbReference type="InterPro" id="IPR028263">
    <property type="entry name" value="FliG_N"/>
</dbReference>
<proteinExistence type="inferred from homology"/>
<evidence type="ECO:0000259" key="11">
    <source>
        <dbReference type="Pfam" id="PF14841"/>
    </source>
</evidence>
<keyword evidence="9" id="KW-0975">Bacterial flagellum</keyword>
<accession>A0A517MKQ5</accession>
<dbReference type="Pfam" id="PF14842">
    <property type="entry name" value="FliG_N"/>
    <property type="match status" value="1"/>
</dbReference>
<dbReference type="Proteomes" id="UP000320672">
    <property type="component" value="Chromosome"/>
</dbReference>
<dbReference type="AlphaFoldDB" id="A0A517MKQ5"/>
<evidence type="ECO:0000256" key="1">
    <source>
        <dbReference type="ARBA" id="ARBA00004117"/>
    </source>
</evidence>
<dbReference type="Pfam" id="PF14841">
    <property type="entry name" value="FliG_M"/>
    <property type="match status" value="1"/>
</dbReference>
<evidence type="ECO:0000256" key="9">
    <source>
        <dbReference type="ARBA" id="ARBA00023143"/>
    </source>
</evidence>
<feature type="domain" description="Flagellar motor switch protein FliG middle" evidence="11">
    <location>
        <begin position="132"/>
        <end position="198"/>
    </location>
</feature>
<keyword evidence="6" id="KW-0145">Chemotaxis</keyword>
<reference evidence="13 14" key="1">
    <citation type="submission" date="2019-02" db="EMBL/GenBank/DDBJ databases">
        <title>Deep-cultivation of Planctomycetes and their phenomic and genomic characterization uncovers novel biology.</title>
        <authorList>
            <person name="Wiegand S."/>
            <person name="Jogler M."/>
            <person name="Boedeker C."/>
            <person name="Pinto D."/>
            <person name="Vollmers J."/>
            <person name="Rivas-Marin E."/>
            <person name="Kohn T."/>
            <person name="Peeters S.H."/>
            <person name="Heuer A."/>
            <person name="Rast P."/>
            <person name="Oberbeckmann S."/>
            <person name="Bunk B."/>
            <person name="Jeske O."/>
            <person name="Meyerdierks A."/>
            <person name="Storesund J.E."/>
            <person name="Kallscheuer N."/>
            <person name="Luecker S."/>
            <person name="Lage O.M."/>
            <person name="Pohl T."/>
            <person name="Merkel B.J."/>
            <person name="Hornburger P."/>
            <person name="Mueller R.-W."/>
            <person name="Bruemmer F."/>
            <person name="Labrenz M."/>
            <person name="Spormann A.M."/>
            <person name="Op den Camp H."/>
            <person name="Overmann J."/>
            <person name="Amann R."/>
            <person name="Jetten M.S.M."/>
            <person name="Mascher T."/>
            <person name="Medema M.H."/>
            <person name="Devos D.P."/>
            <person name="Kaster A.-K."/>
            <person name="Ovreas L."/>
            <person name="Rohde M."/>
            <person name="Galperin M.Y."/>
            <person name="Jogler C."/>
        </authorList>
    </citation>
    <scope>NUCLEOTIDE SEQUENCE [LARGE SCALE GENOMIC DNA]</scope>
    <source>
        <strain evidence="13 14">FF011L</strain>
    </source>
</reference>
<evidence type="ECO:0000256" key="7">
    <source>
        <dbReference type="ARBA" id="ARBA00022779"/>
    </source>
</evidence>
<feature type="region of interest" description="Disordered" evidence="10">
    <location>
        <begin position="365"/>
        <end position="385"/>
    </location>
</feature>